<keyword evidence="3" id="KW-1185">Reference proteome</keyword>
<sequence length="152" mass="15762">MAVTAIAAAAAGQPPLAALLQPLAAAAAASLPPHVAAWHSCRVQPAVAAAPRSDGPELPVLPALQPPLASPSSKAQPPPPPALELGEERPNETIREWLCSRFFQSACVDSAEAARDLGRMGCNGVACEEGDLGIRRDSVGTWERTRTSEART</sequence>
<evidence type="ECO:0000313" key="2">
    <source>
        <dbReference type="EMBL" id="CAD6261258.1"/>
    </source>
</evidence>
<evidence type="ECO:0000256" key="1">
    <source>
        <dbReference type="SAM" id="MobiDB-lite"/>
    </source>
</evidence>
<dbReference type="AlphaFoldDB" id="A0A811QY62"/>
<comment type="caution">
    <text evidence="2">The sequence shown here is derived from an EMBL/GenBank/DDBJ whole genome shotgun (WGS) entry which is preliminary data.</text>
</comment>
<organism evidence="2 3">
    <name type="scientific">Miscanthus lutarioriparius</name>
    <dbReference type="NCBI Taxonomy" id="422564"/>
    <lineage>
        <taxon>Eukaryota</taxon>
        <taxon>Viridiplantae</taxon>
        <taxon>Streptophyta</taxon>
        <taxon>Embryophyta</taxon>
        <taxon>Tracheophyta</taxon>
        <taxon>Spermatophyta</taxon>
        <taxon>Magnoliopsida</taxon>
        <taxon>Liliopsida</taxon>
        <taxon>Poales</taxon>
        <taxon>Poaceae</taxon>
        <taxon>PACMAD clade</taxon>
        <taxon>Panicoideae</taxon>
        <taxon>Andropogonodae</taxon>
        <taxon>Andropogoneae</taxon>
        <taxon>Saccharinae</taxon>
        <taxon>Miscanthus</taxon>
    </lineage>
</organism>
<proteinExistence type="predicted"/>
<protein>
    <submittedName>
        <fullName evidence="2">Uncharacterized protein</fullName>
    </submittedName>
</protein>
<reference evidence="2" key="1">
    <citation type="submission" date="2020-10" db="EMBL/GenBank/DDBJ databases">
        <authorList>
            <person name="Han B."/>
            <person name="Lu T."/>
            <person name="Zhao Q."/>
            <person name="Huang X."/>
            <person name="Zhao Y."/>
        </authorList>
    </citation>
    <scope>NUCLEOTIDE SEQUENCE</scope>
</reference>
<dbReference type="EMBL" id="CAJGYO010000011">
    <property type="protein sequence ID" value="CAD6261258.1"/>
    <property type="molecule type" value="Genomic_DNA"/>
</dbReference>
<dbReference type="Proteomes" id="UP000604825">
    <property type="component" value="Unassembled WGS sequence"/>
</dbReference>
<accession>A0A811QY62</accession>
<gene>
    <name evidence="2" type="ORF">NCGR_LOCUS44679</name>
</gene>
<feature type="region of interest" description="Disordered" evidence="1">
    <location>
        <begin position="46"/>
        <end position="89"/>
    </location>
</feature>
<evidence type="ECO:0000313" key="3">
    <source>
        <dbReference type="Proteomes" id="UP000604825"/>
    </source>
</evidence>
<name>A0A811QY62_9POAL</name>